<organism evidence="1 2">
    <name type="scientific">Moraxella catarrhalis</name>
    <name type="common">Branhamella catarrhalis</name>
    <dbReference type="NCBI Taxonomy" id="480"/>
    <lineage>
        <taxon>Bacteria</taxon>
        <taxon>Pseudomonadati</taxon>
        <taxon>Pseudomonadota</taxon>
        <taxon>Gammaproteobacteria</taxon>
        <taxon>Moraxellales</taxon>
        <taxon>Moraxellaceae</taxon>
        <taxon>Moraxella</taxon>
    </lineage>
</organism>
<accession>A0ABY0BIE3</accession>
<name>A0ABY0BIE3_MORCA</name>
<gene>
    <name evidence="1" type="ORF">EJK54_0319</name>
</gene>
<dbReference type="EMBL" id="RYER01000021">
    <property type="protein sequence ID" value="RUO13553.1"/>
    <property type="molecule type" value="Genomic_DNA"/>
</dbReference>
<sequence>MQSKKQVLKPVFLGLLVGFYQKKRLTRSVFYSKSPYLTD</sequence>
<reference evidence="1 2" key="1">
    <citation type="submission" date="2018-12" db="EMBL/GenBank/DDBJ databases">
        <title>Persistence of Moraxella catarrhalis in Chronic Obstructive Pulmonary Disease and Regulation of the Hag/MID Adhesin.</title>
        <authorList>
            <person name="Murphy T."/>
            <person name="Zhao X."/>
            <person name="Vyas G."/>
            <person name="Aluvathingal J."/>
            <person name="Nadendla S."/>
            <person name="Tallon L."/>
            <person name="Tettelin H."/>
        </authorList>
    </citation>
    <scope>NUCLEOTIDE SEQUENCE [LARGE SCALE GENOMIC DNA]</scope>
    <source>
        <strain evidence="1 2">173P27B1</strain>
    </source>
</reference>
<evidence type="ECO:0000313" key="2">
    <source>
        <dbReference type="Proteomes" id="UP000268436"/>
    </source>
</evidence>
<proteinExistence type="predicted"/>
<dbReference type="Proteomes" id="UP000268436">
    <property type="component" value="Unassembled WGS sequence"/>
</dbReference>
<protein>
    <submittedName>
        <fullName evidence="1">Uncharacterized protein</fullName>
    </submittedName>
</protein>
<keyword evidence="2" id="KW-1185">Reference proteome</keyword>
<evidence type="ECO:0000313" key="1">
    <source>
        <dbReference type="EMBL" id="RUO13553.1"/>
    </source>
</evidence>
<comment type="caution">
    <text evidence="1">The sequence shown here is derived from an EMBL/GenBank/DDBJ whole genome shotgun (WGS) entry which is preliminary data.</text>
</comment>